<dbReference type="PANTHER" id="PTHR45976">
    <property type="entry name" value="ARMADILLO SEGMENT POLARITY PROTEIN"/>
    <property type="match status" value="1"/>
</dbReference>
<gene>
    <name evidence="1" type="ORF">X798_04769</name>
</gene>
<dbReference type="InterPro" id="IPR013284">
    <property type="entry name" value="Beta-catenin"/>
</dbReference>
<evidence type="ECO:0008006" key="3">
    <source>
        <dbReference type="Google" id="ProtNLM"/>
    </source>
</evidence>
<organism evidence="1 2">
    <name type="scientific">Onchocerca flexuosa</name>
    <dbReference type="NCBI Taxonomy" id="387005"/>
    <lineage>
        <taxon>Eukaryota</taxon>
        <taxon>Metazoa</taxon>
        <taxon>Ecdysozoa</taxon>
        <taxon>Nematoda</taxon>
        <taxon>Chromadorea</taxon>
        <taxon>Rhabditida</taxon>
        <taxon>Spirurina</taxon>
        <taxon>Spiruromorpha</taxon>
        <taxon>Filarioidea</taxon>
        <taxon>Onchocercidae</taxon>
        <taxon>Onchocerca</taxon>
    </lineage>
</organism>
<proteinExistence type="predicted"/>
<reference evidence="1 2" key="1">
    <citation type="submission" date="2015-12" db="EMBL/GenBank/DDBJ databases">
        <title>Draft genome of the nematode, Onchocerca flexuosa.</title>
        <authorList>
            <person name="Mitreva M."/>
        </authorList>
    </citation>
    <scope>NUCLEOTIDE SEQUENCE [LARGE SCALE GENOMIC DNA]</scope>
    <source>
        <strain evidence="1">Red Deer</strain>
    </source>
</reference>
<name>A0A238BU51_9BILA</name>
<dbReference type="InterPro" id="IPR016024">
    <property type="entry name" value="ARM-type_fold"/>
</dbReference>
<dbReference type="AlphaFoldDB" id="A0A238BU51"/>
<evidence type="ECO:0000313" key="1">
    <source>
        <dbReference type="EMBL" id="OZC08210.1"/>
    </source>
</evidence>
<dbReference type="Gene3D" id="1.25.10.10">
    <property type="entry name" value="Leucine-rich Repeat Variant"/>
    <property type="match status" value="1"/>
</dbReference>
<dbReference type="GO" id="GO:0007155">
    <property type="term" value="P:cell adhesion"/>
    <property type="evidence" value="ECO:0007669"/>
    <property type="project" value="InterPro"/>
</dbReference>
<dbReference type="SUPFAM" id="SSF48371">
    <property type="entry name" value="ARM repeat"/>
    <property type="match status" value="1"/>
</dbReference>
<dbReference type="InterPro" id="IPR011989">
    <property type="entry name" value="ARM-like"/>
</dbReference>
<dbReference type="Proteomes" id="UP000242913">
    <property type="component" value="Unassembled WGS sequence"/>
</dbReference>
<accession>A0A238BU51</accession>
<protein>
    <recommendedName>
        <fullName evidence="3">Armadillo/beta-catenin-like repeat protein</fullName>
    </recommendedName>
</protein>
<dbReference type="OrthoDB" id="5787572at2759"/>
<dbReference type="GO" id="GO:0045296">
    <property type="term" value="F:cadherin binding"/>
    <property type="evidence" value="ECO:0007669"/>
    <property type="project" value="InterPro"/>
</dbReference>
<dbReference type="EMBL" id="KZ270012">
    <property type="protein sequence ID" value="OZC08210.1"/>
    <property type="molecule type" value="Genomic_DNA"/>
</dbReference>
<sequence length="786" mass="89924">MGWAYKWTGNSYQRFGMDTSCQQTYSTDQQQQLMTLYDPQIPTTSYEPSSLSNIPQPHHPASYYDSSMSHYPASRVPYPSISVPNSPMRTQIKCEPQQLSQPLPQPQYPERMVSTVDNRKIMNTQAWMNDHRFINYPHQQQYRTGSAPSSVMSMSRMSHVSSATEDMSMLSVNTQITELRQLADLRAQMHTSVPSSSSSCIENMGPDHIKFIETVNKYIEKITAHVNNFDKKVAQEMVRAVFMMATRNDFERADIDKLEKMMKVLIQRWLRQNDTEDDIVETVLRIMTRFSADGKTKQIMSKWMVHYPDELLETFVRWMDPAQKSCKYALNIVHSLVGMVERHRYGKDIKEQILARTTRVMKEMDEKGDQYFINTYKSKQYVFDLVRRVFNGSDTWRQSFESKGGIQLLLRLLKKEGNESVVYRIARAIFAMVCSTDLFYAKKFVQLDGVKIISYLLANPNCSERVALDVMLCLRVVSDVDGVRNADLRETISRTLSMMGIFRNNPYFLHVGFDFLGNISATCNGSSNANKDFIADCGIIEGTINLLQAYYKRRDEAVVKNLISSMLWSLHVFTGGCSSPERNISVRKRLITFEGAPSLLLYELAHPVDLSSRLHVMSLFARLVDADQLNHPPILFNISVDNNSLTDVLFEIIATTANTIENDEKGNPQKKLIIQKAYGLLISLSNCNTNFGNAIRYSCSSYQIWDLLLGCQDADVVKSTIDFLMFVIKDEAVREQLSKDCTLVEAVRSAAQFLLFHLTTESDTMVSFTPILESTVHIFRNSFSER</sequence>
<keyword evidence="2" id="KW-1185">Reference proteome</keyword>
<evidence type="ECO:0000313" key="2">
    <source>
        <dbReference type="Proteomes" id="UP000242913"/>
    </source>
</evidence>